<sequence length="99" mass="10545">MRHGARGSSPSGLLGSVLLAGRAQLSGEHLVNSSAQCFADHRRVTEFGGLERAVVQQDAYACGVFGVRVAQVGREITEHLEQPRALVVDDRAHRVSAAP</sequence>
<evidence type="ECO:0000313" key="2">
    <source>
        <dbReference type="Proteomes" id="UP001550739"/>
    </source>
</evidence>
<comment type="caution">
    <text evidence="1">The sequence shown here is derived from an EMBL/GenBank/DDBJ whole genome shotgun (WGS) entry which is preliminary data.</text>
</comment>
<accession>A0ABV2ZXL2</accession>
<keyword evidence="2" id="KW-1185">Reference proteome</keyword>
<name>A0ABV2ZXL2_9ACTN</name>
<protein>
    <submittedName>
        <fullName evidence="1">Uncharacterized protein</fullName>
    </submittedName>
</protein>
<proteinExistence type="predicted"/>
<evidence type="ECO:0000313" key="1">
    <source>
        <dbReference type="EMBL" id="MEU3787324.1"/>
    </source>
</evidence>
<dbReference type="Proteomes" id="UP001550739">
    <property type="component" value="Unassembled WGS sequence"/>
</dbReference>
<gene>
    <name evidence="1" type="ORF">AB0E89_43540</name>
</gene>
<dbReference type="RefSeq" id="WP_361709767.1">
    <property type="nucleotide sequence ID" value="NZ_JBEZVE010000040.1"/>
</dbReference>
<dbReference type="EMBL" id="JBEZVE010000040">
    <property type="protein sequence ID" value="MEU3787324.1"/>
    <property type="molecule type" value="Genomic_DNA"/>
</dbReference>
<reference evidence="1 2" key="1">
    <citation type="submission" date="2024-06" db="EMBL/GenBank/DDBJ databases">
        <title>The Natural Products Discovery Center: Release of the First 8490 Sequenced Strains for Exploring Actinobacteria Biosynthetic Diversity.</title>
        <authorList>
            <person name="Kalkreuter E."/>
            <person name="Kautsar S.A."/>
            <person name="Yang D."/>
            <person name="Bader C.D."/>
            <person name="Teijaro C.N."/>
            <person name="Fluegel L."/>
            <person name="Davis C.M."/>
            <person name="Simpson J.R."/>
            <person name="Lauterbach L."/>
            <person name="Steele A.D."/>
            <person name="Gui C."/>
            <person name="Meng S."/>
            <person name="Li G."/>
            <person name="Viehrig K."/>
            <person name="Ye F."/>
            <person name="Su P."/>
            <person name="Kiefer A.F."/>
            <person name="Nichols A."/>
            <person name="Cepeda A.J."/>
            <person name="Yan W."/>
            <person name="Fan B."/>
            <person name="Jiang Y."/>
            <person name="Adhikari A."/>
            <person name="Zheng C.-J."/>
            <person name="Schuster L."/>
            <person name="Cowan T.M."/>
            <person name="Smanski M.J."/>
            <person name="Chevrette M.G."/>
            <person name="De Carvalho L.P.S."/>
            <person name="Shen B."/>
        </authorList>
    </citation>
    <scope>NUCLEOTIDE SEQUENCE [LARGE SCALE GENOMIC DNA]</scope>
    <source>
        <strain evidence="1 2">NPDC033843</strain>
    </source>
</reference>
<organism evidence="1 2">
    <name type="scientific">Streptomyces sp. 900129855</name>
    <dbReference type="NCBI Taxonomy" id="3155129"/>
    <lineage>
        <taxon>Bacteria</taxon>
        <taxon>Bacillati</taxon>
        <taxon>Actinomycetota</taxon>
        <taxon>Actinomycetes</taxon>
        <taxon>Kitasatosporales</taxon>
        <taxon>Streptomycetaceae</taxon>
        <taxon>Streptomyces</taxon>
    </lineage>
</organism>